<feature type="coiled-coil region" evidence="2">
    <location>
        <begin position="267"/>
        <end position="298"/>
    </location>
</feature>
<dbReference type="InterPro" id="IPR004437">
    <property type="entry name" value="ParB/RepB/Spo0J"/>
</dbReference>
<dbReference type="Proteomes" id="UP000632222">
    <property type="component" value="Unassembled WGS sequence"/>
</dbReference>
<dbReference type="Gene3D" id="1.10.10.2830">
    <property type="match status" value="1"/>
</dbReference>
<dbReference type="InterPro" id="IPR041468">
    <property type="entry name" value="HTH_ParB/Spo0J"/>
</dbReference>
<dbReference type="RefSeq" id="WP_189006711.1">
    <property type="nucleotide sequence ID" value="NZ_BMOD01000024.1"/>
</dbReference>
<dbReference type="Gene3D" id="3.90.1530.30">
    <property type="match status" value="1"/>
</dbReference>
<feature type="domain" description="ParB-like N-terminal" evidence="3">
    <location>
        <begin position="29"/>
        <end position="120"/>
    </location>
</feature>
<evidence type="ECO:0000313" key="5">
    <source>
        <dbReference type="Proteomes" id="UP000632222"/>
    </source>
</evidence>
<dbReference type="NCBIfam" id="TIGR00180">
    <property type="entry name" value="parB_part"/>
    <property type="match status" value="1"/>
</dbReference>
<dbReference type="PANTHER" id="PTHR33375">
    <property type="entry name" value="CHROMOSOME-PARTITIONING PROTEIN PARB-RELATED"/>
    <property type="match status" value="1"/>
</dbReference>
<sequence>MSKRPAGGAASLAKLLNVALAQEDTQSIQNLPLSEVHPDPQQLRRFFASESLGSLSESIRKLGVQNPIQVQPRQEGGYWIVTGERRFRASQLAGKDSIPAVVLPEQTPEQLSVLQMIENSQREDLDEYTQTQAMVGILGLRYQQKQEDLVRWLGSLGNDVSEEAALKKAEVETLLREIQPGLNFLSFVKNRLPLLKLPEDLKLALQEGKLEYTKARVLGKIKQDGQRQKLLQDTLEKGYSLEQLKTQVQKLQEKSQPQSSLVDLYLKGKEQRRYQRLNQEKKALVEAKLKELQELLNS</sequence>
<dbReference type="Pfam" id="PF17762">
    <property type="entry name" value="HTH_ParB"/>
    <property type="match status" value="1"/>
</dbReference>
<keyword evidence="5" id="KW-1185">Reference proteome</keyword>
<dbReference type="InterPro" id="IPR003115">
    <property type="entry name" value="ParB_N"/>
</dbReference>
<reference evidence="5" key="1">
    <citation type="journal article" date="2019" name="Int. J. Syst. Evol. Microbiol.">
        <title>The Global Catalogue of Microorganisms (GCM) 10K type strain sequencing project: providing services to taxonomists for standard genome sequencing and annotation.</title>
        <authorList>
            <consortium name="The Broad Institute Genomics Platform"/>
            <consortium name="The Broad Institute Genome Sequencing Center for Infectious Disease"/>
            <person name="Wu L."/>
            <person name="Ma J."/>
        </authorList>
    </citation>
    <scope>NUCLEOTIDE SEQUENCE [LARGE SCALE GENOMIC DNA]</scope>
    <source>
        <strain evidence="5">JCM 14370</strain>
    </source>
</reference>
<evidence type="ECO:0000256" key="2">
    <source>
        <dbReference type="SAM" id="Coils"/>
    </source>
</evidence>
<proteinExistence type="inferred from homology"/>
<keyword evidence="2" id="KW-0175">Coiled coil</keyword>
<dbReference type="InterPro" id="IPR050336">
    <property type="entry name" value="Chromosome_partition/occlusion"/>
</dbReference>
<accession>A0ABQ2DBR2</accession>
<organism evidence="4 5">
    <name type="scientific">Deinococcus roseus</name>
    <dbReference type="NCBI Taxonomy" id="392414"/>
    <lineage>
        <taxon>Bacteria</taxon>
        <taxon>Thermotogati</taxon>
        <taxon>Deinococcota</taxon>
        <taxon>Deinococci</taxon>
        <taxon>Deinococcales</taxon>
        <taxon>Deinococcaceae</taxon>
        <taxon>Deinococcus</taxon>
    </lineage>
</organism>
<dbReference type="SUPFAM" id="SSF110849">
    <property type="entry name" value="ParB/Sulfiredoxin"/>
    <property type="match status" value="1"/>
</dbReference>
<dbReference type="SMART" id="SM00470">
    <property type="entry name" value="ParB"/>
    <property type="match status" value="1"/>
</dbReference>
<evidence type="ECO:0000313" key="4">
    <source>
        <dbReference type="EMBL" id="GGJ52273.1"/>
    </source>
</evidence>
<dbReference type="Pfam" id="PF02195">
    <property type="entry name" value="ParB_N"/>
    <property type="match status" value="1"/>
</dbReference>
<evidence type="ECO:0000256" key="1">
    <source>
        <dbReference type="ARBA" id="ARBA00006295"/>
    </source>
</evidence>
<dbReference type="EMBL" id="BMOD01000024">
    <property type="protein sequence ID" value="GGJ52273.1"/>
    <property type="molecule type" value="Genomic_DNA"/>
</dbReference>
<name>A0ABQ2DBR2_9DEIO</name>
<dbReference type="InterPro" id="IPR036086">
    <property type="entry name" value="ParB/Sulfiredoxin_sf"/>
</dbReference>
<evidence type="ECO:0000259" key="3">
    <source>
        <dbReference type="SMART" id="SM00470"/>
    </source>
</evidence>
<gene>
    <name evidence="4" type="ORF">GCM10008938_42860</name>
</gene>
<protein>
    <submittedName>
        <fullName evidence="4">Chromosome partitioning protein ParB</fullName>
    </submittedName>
</protein>
<comment type="similarity">
    <text evidence="1">Belongs to the ParB family.</text>
</comment>
<comment type="caution">
    <text evidence="4">The sequence shown here is derived from an EMBL/GenBank/DDBJ whole genome shotgun (WGS) entry which is preliminary data.</text>
</comment>
<dbReference type="PANTHER" id="PTHR33375:SF7">
    <property type="entry name" value="CHROMOSOME 2-PARTITIONING PROTEIN PARB-RELATED"/>
    <property type="match status" value="1"/>
</dbReference>
<dbReference type="SUPFAM" id="SSF109709">
    <property type="entry name" value="KorB DNA-binding domain-like"/>
    <property type="match status" value="1"/>
</dbReference>